<gene>
    <name evidence="1" type="ORF">D3H55_23565</name>
</gene>
<dbReference type="EMBL" id="QXIR01000075">
    <property type="protein sequence ID" value="RIW26567.1"/>
    <property type="molecule type" value="Genomic_DNA"/>
</dbReference>
<sequence length="122" mass="13757">MLFLTEGKGGRRNIPFKKYKCLMLLLTFLIAGCNNSNELPIEMAAYNSLTEEEAQLIPVSPKDAVVEKVLADEELGEKIGKEFIGQSIYTVTFNHTENEQNGRLIVYLEKDKKTIIGKGFEQ</sequence>
<organism evidence="1 2">
    <name type="scientific">Bacillus salacetis</name>
    <dbReference type="NCBI Taxonomy" id="2315464"/>
    <lineage>
        <taxon>Bacteria</taxon>
        <taxon>Bacillati</taxon>
        <taxon>Bacillota</taxon>
        <taxon>Bacilli</taxon>
        <taxon>Bacillales</taxon>
        <taxon>Bacillaceae</taxon>
        <taxon>Bacillus</taxon>
    </lineage>
</organism>
<proteinExistence type="predicted"/>
<dbReference type="RefSeq" id="WP_119549765.1">
    <property type="nucleotide sequence ID" value="NZ_QXIR01000075.1"/>
</dbReference>
<dbReference type="AlphaFoldDB" id="A0A3A1QMJ5"/>
<dbReference type="OrthoDB" id="2970447at2"/>
<accession>A0A3A1QMJ5</accession>
<protein>
    <submittedName>
        <fullName evidence="1">Uncharacterized protein</fullName>
    </submittedName>
</protein>
<keyword evidence="2" id="KW-1185">Reference proteome</keyword>
<name>A0A3A1QMJ5_9BACI</name>
<reference evidence="1 2" key="1">
    <citation type="submission" date="2018-09" db="EMBL/GenBank/DDBJ databases">
        <title>Bacillus saliacetes sp. nov., isolated from Thai shrimp paste (Ka-pi).</title>
        <authorList>
            <person name="Daroonpunt R."/>
            <person name="Tanasupawat S."/>
            <person name="Yiamsombut S."/>
        </authorList>
    </citation>
    <scope>NUCLEOTIDE SEQUENCE [LARGE SCALE GENOMIC DNA]</scope>
    <source>
        <strain evidence="1 2">SKP7-4</strain>
    </source>
</reference>
<evidence type="ECO:0000313" key="2">
    <source>
        <dbReference type="Proteomes" id="UP000265801"/>
    </source>
</evidence>
<evidence type="ECO:0000313" key="1">
    <source>
        <dbReference type="EMBL" id="RIW26567.1"/>
    </source>
</evidence>
<dbReference type="Proteomes" id="UP000265801">
    <property type="component" value="Unassembled WGS sequence"/>
</dbReference>
<comment type="caution">
    <text evidence="1">The sequence shown here is derived from an EMBL/GenBank/DDBJ whole genome shotgun (WGS) entry which is preliminary data.</text>
</comment>